<dbReference type="Proteomes" id="UP000823928">
    <property type="component" value="Unassembled WGS sequence"/>
</dbReference>
<comment type="caution">
    <text evidence="2">The sequence shown here is derived from an EMBL/GenBank/DDBJ whole genome shotgun (WGS) entry which is preliminary data.</text>
</comment>
<feature type="region of interest" description="Disordered" evidence="1">
    <location>
        <begin position="22"/>
        <end position="41"/>
    </location>
</feature>
<dbReference type="EMBL" id="DVIU01000270">
    <property type="protein sequence ID" value="HIS37548.1"/>
    <property type="molecule type" value="Genomic_DNA"/>
</dbReference>
<name>A0A9D1JP11_9BACT</name>
<gene>
    <name evidence="2" type="ORF">IAC10_13160</name>
</gene>
<evidence type="ECO:0000313" key="3">
    <source>
        <dbReference type="Proteomes" id="UP000823928"/>
    </source>
</evidence>
<protein>
    <submittedName>
        <fullName evidence="2">Uncharacterized protein</fullName>
    </submittedName>
</protein>
<reference evidence="2" key="2">
    <citation type="journal article" date="2021" name="PeerJ">
        <title>Extensive microbial diversity within the chicken gut microbiome revealed by metagenomics and culture.</title>
        <authorList>
            <person name="Gilroy R."/>
            <person name="Ravi A."/>
            <person name="Getino M."/>
            <person name="Pursley I."/>
            <person name="Horton D.L."/>
            <person name="Alikhan N.F."/>
            <person name="Baker D."/>
            <person name="Gharbi K."/>
            <person name="Hall N."/>
            <person name="Watson M."/>
            <person name="Adriaenssens E.M."/>
            <person name="Foster-Nyarko E."/>
            <person name="Jarju S."/>
            <person name="Secka A."/>
            <person name="Antonio M."/>
            <person name="Oren A."/>
            <person name="Chaudhuri R.R."/>
            <person name="La Ragione R."/>
            <person name="Hildebrand F."/>
            <person name="Pallen M.J."/>
        </authorList>
    </citation>
    <scope>NUCLEOTIDE SEQUENCE</scope>
    <source>
        <strain evidence="2">6276</strain>
    </source>
</reference>
<dbReference type="AlphaFoldDB" id="A0A9D1JP11"/>
<feature type="compositionally biased region" description="Low complexity" evidence="1">
    <location>
        <begin position="22"/>
        <end position="40"/>
    </location>
</feature>
<sequence>MPLPTLICVTEKNYITTGCSPDSCSPDDSSGGYCSPDDSSGGYGVCLPD</sequence>
<evidence type="ECO:0000313" key="2">
    <source>
        <dbReference type="EMBL" id="HIS37548.1"/>
    </source>
</evidence>
<evidence type="ECO:0000256" key="1">
    <source>
        <dbReference type="SAM" id="MobiDB-lite"/>
    </source>
</evidence>
<organism evidence="2 3">
    <name type="scientific">Candidatus Scatousia excrementigallinarum</name>
    <dbReference type="NCBI Taxonomy" id="2840935"/>
    <lineage>
        <taxon>Bacteria</taxon>
        <taxon>Candidatus Scatousia</taxon>
    </lineage>
</organism>
<accession>A0A9D1JP11</accession>
<proteinExistence type="predicted"/>
<reference evidence="2" key="1">
    <citation type="submission" date="2020-10" db="EMBL/GenBank/DDBJ databases">
        <authorList>
            <person name="Gilroy R."/>
        </authorList>
    </citation>
    <scope>NUCLEOTIDE SEQUENCE</scope>
    <source>
        <strain evidence="2">6276</strain>
    </source>
</reference>